<feature type="domain" description="Vitellogenin" evidence="6">
    <location>
        <begin position="107"/>
        <end position="264"/>
    </location>
</feature>
<keyword evidence="2" id="KW-0758">Storage protein</keyword>
<proteinExistence type="predicted"/>
<dbReference type="CDD" id="cd00112">
    <property type="entry name" value="LDLa"/>
    <property type="match status" value="1"/>
</dbReference>
<evidence type="ECO:0000256" key="5">
    <source>
        <dbReference type="SAM" id="MobiDB-lite"/>
    </source>
</evidence>
<keyword evidence="3" id="KW-1015">Disulfide bond</keyword>
<protein>
    <recommendedName>
        <fullName evidence="6">Vitellogenin domain-containing protein</fullName>
    </recommendedName>
</protein>
<dbReference type="Pfam" id="PF01347">
    <property type="entry name" value="Vitellogenin_N"/>
    <property type="match status" value="1"/>
</dbReference>
<name>A0A5N5T837_9CRUS</name>
<comment type="caution">
    <text evidence="4">Lacks conserved residue(s) required for the propagation of feature annotation.</text>
</comment>
<dbReference type="Proteomes" id="UP000326759">
    <property type="component" value="Unassembled WGS sequence"/>
</dbReference>
<dbReference type="PANTHER" id="PTHR23345">
    <property type="entry name" value="VITELLOGENIN-RELATED"/>
    <property type="match status" value="1"/>
</dbReference>
<dbReference type="GO" id="GO:0005319">
    <property type="term" value="F:lipid transporter activity"/>
    <property type="evidence" value="ECO:0007669"/>
    <property type="project" value="InterPro"/>
</dbReference>
<dbReference type="InterPro" id="IPR023415">
    <property type="entry name" value="LDLR_class-A_CS"/>
</dbReference>
<dbReference type="EMBL" id="SEYY01007510">
    <property type="protein sequence ID" value="KAB7502437.1"/>
    <property type="molecule type" value="Genomic_DNA"/>
</dbReference>
<evidence type="ECO:0000256" key="4">
    <source>
        <dbReference type="PROSITE-ProRule" id="PRU00124"/>
    </source>
</evidence>
<dbReference type="OrthoDB" id="6484170at2759"/>
<dbReference type="InterPro" id="IPR015816">
    <property type="entry name" value="Vitellinogen_b-sht_N"/>
</dbReference>
<feature type="compositionally biased region" description="Polar residues" evidence="5">
    <location>
        <begin position="159"/>
        <end position="169"/>
    </location>
</feature>
<evidence type="ECO:0000256" key="2">
    <source>
        <dbReference type="ARBA" id="ARBA00022761"/>
    </source>
</evidence>
<accession>A0A5N5T837</accession>
<dbReference type="Gene3D" id="2.30.230.10">
    <property type="entry name" value="Lipovitellin, beta-sheet shell regions, chain A"/>
    <property type="match status" value="1"/>
</dbReference>
<dbReference type="Gene3D" id="4.10.400.10">
    <property type="entry name" value="Low-density Lipoprotein Receptor"/>
    <property type="match status" value="1"/>
</dbReference>
<dbReference type="Pfam" id="PF00057">
    <property type="entry name" value="Ldl_recept_a"/>
    <property type="match status" value="1"/>
</dbReference>
<feature type="non-terminal residue" evidence="7">
    <location>
        <position position="360"/>
    </location>
</feature>
<dbReference type="SUPFAM" id="SSF57424">
    <property type="entry name" value="LDL receptor-like module"/>
    <property type="match status" value="1"/>
</dbReference>
<gene>
    <name evidence="7" type="ORF">Anas_03712</name>
</gene>
<reference evidence="7 8" key="1">
    <citation type="journal article" date="2019" name="PLoS Biol.">
        <title>Sex chromosomes control vertical transmission of feminizing Wolbachia symbionts in an isopod.</title>
        <authorList>
            <person name="Becking T."/>
            <person name="Chebbi M.A."/>
            <person name="Giraud I."/>
            <person name="Moumen B."/>
            <person name="Laverre T."/>
            <person name="Caubet Y."/>
            <person name="Peccoud J."/>
            <person name="Gilbert C."/>
            <person name="Cordaux R."/>
        </authorList>
    </citation>
    <scope>NUCLEOTIDE SEQUENCE [LARGE SCALE GENOMIC DNA]</scope>
    <source>
        <strain evidence="7">ANa2</strain>
        <tissue evidence="7">Whole body excluding digestive tract and cuticle</tissue>
    </source>
</reference>
<evidence type="ECO:0000313" key="7">
    <source>
        <dbReference type="EMBL" id="KAB7502437.1"/>
    </source>
</evidence>
<dbReference type="SUPFAM" id="SSF56968">
    <property type="entry name" value="Lipovitellin-phosvitin complex, beta-sheet shell regions"/>
    <property type="match status" value="1"/>
</dbReference>
<keyword evidence="1" id="KW-0732">Signal</keyword>
<evidence type="ECO:0000259" key="6">
    <source>
        <dbReference type="Pfam" id="PF01347"/>
    </source>
</evidence>
<evidence type="ECO:0000256" key="3">
    <source>
        <dbReference type="ARBA" id="ARBA00023157"/>
    </source>
</evidence>
<dbReference type="InterPro" id="IPR015819">
    <property type="entry name" value="Lipid_transp_b-sht_shell"/>
</dbReference>
<keyword evidence="8" id="KW-1185">Reference proteome</keyword>
<dbReference type="PROSITE" id="PS01209">
    <property type="entry name" value="LDLRA_1"/>
    <property type="match status" value="1"/>
</dbReference>
<dbReference type="PANTHER" id="PTHR23345:SF15">
    <property type="entry name" value="VITELLOGENIN 1-RELATED"/>
    <property type="match status" value="1"/>
</dbReference>
<organism evidence="7 8">
    <name type="scientific">Armadillidium nasatum</name>
    <dbReference type="NCBI Taxonomy" id="96803"/>
    <lineage>
        <taxon>Eukaryota</taxon>
        <taxon>Metazoa</taxon>
        <taxon>Ecdysozoa</taxon>
        <taxon>Arthropoda</taxon>
        <taxon>Crustacea</taxon>
        <taxon>Multicrustacea</taxon>
        <taxon>Malacostraca</taxon>
        <taxon>Eumalacostraca</taxon>
        <taxon>Peracarida</taxon>
        <taxon>Isopoda</taxon>
        <taxon>Oniscidea</taxon>
        <taxon>Crinocheta</taxon>
        <taxon>Armadillidiidae</taxon>
        <taxon>Armadillidium</taxon>
    </lineage>
</organism>
<dbReference type="AlphaFoldDB" id="A0A5N5T837"/>
<dbReference type="InterPro" id="IPR002172">
    <property type="entry name" value="LDrepeatLR_classA_rpt"/>
</dbReference>
<dbReference type="PROSITE" id="PS50068">
    <property type="entry name" value="LDLRA_2"/>
    <property type="match status" value="1"/>
</dbReference>
<evidence type="ECO:0000313" key="8">
    <source>
        <dbReference type="Proteomes" id="UP000326759"/>
    </source>
</evidence>
<sequence length="360" mass="40803">MNKCLFTIGTCFGNENCLEDEFSCLDGERCITKGFVCDDFPNCLDGSDEDKKFCETWDYEYEYEEENTGQGGWFGWGGGAEEEVVEEEEEERKNEVEAETEGPLSFVDGREYHYTYEISTKTQALREFENQTSSSLFKCDVILQVLTACEMSLKIENVEANSSSPNSEGVASESDKETEFLKSLEEHPLRFSMLGGEVDSVCPEREEDKRALNLKRGILSMLQNTMPKLHLPSFANRSSNGSRTIVSKERNLNTCKSRSNINSALQGEANPLEGLLWNLLAFENHDLTPFKSDQGKISTSIEQKLVLSTDKFYIARKYPVTERTDILFDHYLPTKHWVDSSADYVTLANSLIENLGNENQ</sequence>
<comment type="caution">
    <text evidence="7">The sequence shown here is derived from an EMBL/GenBank/DDBJ whole genome shotgun (WGS) entry which is preliminary data.</text>
</comment>
<evidence type="ECO:0000256" key="1">
    <source>
        <dbReference type="ARBA" id="ARBA00022729"/>
    </source>
</evidence>
<dbReference type="InterPro" id="IPR036055">
    <property type="entry name" value="LDL_receptor-like_sf"/>
</dbReference>
<feature type="region of interest" description="Disordered" evidence="5">
    <location>
        <begin position="159"/>
        <end position="179"/>
    </location>
</feature>
<dbReference type="InterPro" id="IPR050733">
    <property type="entry name" value="Vitellogenin/Apolipophorin"/>
</dbReference>
<dbReference type="SMART" id="SM00192">
    <property type="entry name" value="LDLa"/>
    <property type="match status" value="1"/>
</dbReference>
<dbReference type="InterPro" id="IPR001747">
    <property type="entry name" value="Vitellogenin_N"/>
</dbReference>